<comment type="caution">
    <text evidence="1">The sequence shown here is derived from an EMBL/GenBank/DDBJ whole genome shotgun (WGS) entry which is preliminary data.</text>
</comment>
<dbReference type="AlphaFoldDB" id="A0A1Y1V6Z3"/>
<dbReference type="EMBL" id="MCFH01000025">
    <property type="protein sequence ID" value="ORX48895.1"/>
    <property type="molecule type" value="Genomic_DNA"/>
</dbReference>
<reference evidence="1 2" key="2">
    <citation type="submission" date="2016-08" db="EMBL/GenBank/DDBJ databases">
        <title>Pervasive Adenine N6-methylation of Active Genes in Fungi.</title>
        <authorList>
            <consortium name="DOE Joint Genome Institute"/>
            <person name="Mondo S.J."/>
            <person name="Dannebaum R.O."/>
            <person name="Kuo R.C."/>
            <person name="Labutti K."/>
            <person name="Haridas S."/>
            <person name="Kuo A."/>
            <person name="Salamov A."/>
            <person name="Ahrendt S.R."/>
            <person name="Lipzen A."/>
            <person name="Sullivan W."/>
            <person name="Andreopoulos W.B."/>
            <person name="Clum A."/>
            <person name="Lindquist E."/>
            <person name="Daum C."/>
            <person name="Ramamoorthy G.K."/>
            <person name="Gryganskyi A."/>
            <person name="Culley D."/>
            <person name="Magnuson J.K."/>
            <person name="James T.Y."/>
            <person name="O'Malley M.A."/>
            <person name="Stajich J.E."/>
            <person name="Spatafora J.W."/>
            <person name="Visel A."/>
            <person name="Grigoriev I.V."/>
        </authorList>
    </citation>
    <scope>NUCLEOTIDE SEQUENCE [LARGE SCALE GENOMIC DNA]</scope>
    <source>
        <strain evidence="2">finn</strain>
    </source>
</reference>
<reference evidence="1 2" key="1">
    <citation type="submission" date="2016-08" db="EMBL/GenBank/DDBJ databases">
        <title>Genomes of anaerobic fungi encode conserved fungal cellulosomes for biomass hydrolysis.</title>
        <authorList>
            <consortium name="DOE Joint Genome Institute"/>
            <person name="Haitjema C.H."/>
            <person name="Gilmore S.P."/>
            <person name="Henske J.K."/>
            <person name="Solomon K.V."/>
            <person name="De Groot R."/>
            <person name="Kuo A."/>
            <person name="Mondo S.J."/>
            <person name="Salamov A.A."/>
            <person name="Labutti K."/>
            <person name="Zhao Z."/>
            <person name="Chiniquy J."/>
            <person name="Barry K."/>
            <person name="Brewer H.M."/>
            <person name="Purvine S.O."/>
            <person name="Wright A.T."/>
            <person name="Boxma B."/>
            <person name="Van Alen T."/>
            <person name="Hackstein J.H."/>
            <person name="Baker S.E."/>
            <person name="Grigoriev I.V."/>
            <person name="O'Malley M.A."/>
        </authorList>
    </citation>
    <scope>NUCLEOTIDE SEQUENCE [LARGE SCALE GENOMIC DNA]</scope>
    <source>
        <strain evidence="2">finn</strain>
    </source>
</reference>
<keyword evidence="2" id="KW-1185">Reference proteome</keyword>
<evidence type="ECO:0000313" key="2">
    <source>
        <dbReference type="Proteomes" id="UP000193719"/>
    </source>
</evidence>
<organism evidence="1 2">
    <name type="scientific">Piromyces finnis</name>
    <dbReference type="NCBI Taxonomy" id="1754191"/>
    <lineage>
        <taxon>Eukaryota</taxon>
        <taxon>Fungi</taxon>
        <taxon>Fungi incertae sedis</taxon>
        <taxon>Chytridiomycota</taxon>
        <taxon>Chytridiomycota incertae sedis</taxon>
        <taxon>Neocallimastigomycetes</taxon>
        <taxon>Neocallimastigales</taxon>
        <taxon>Neocallimastigaceae</taxon>
        <taxon>Piromyces</taxon>
    </lineage>
</organism>
<feature type="non-terminal residue" evidence="1">
    <location>
        <position position="148"/>
    </location>
</feature>
<protein>
    <submittedName>
        <fullName evidence="1">Uncharacterized protein</fullName>
    </submittedName>
</protein>
<gene>
    <name evidence="1" type="ORF">BCR36DRAFT_583992</name>
</gene>
<sequence length="148" mass="17290">MSEAIKALSQKRLNELNRNVISDSIDIVLNAIAIQTSISEKEKSYTVKKLTTTIELLYKLLNEFDKEQFPLDIISTIKPHITTQLKDTFCFKSKTKKAEKENILDEVPIFFTPYIQQALEISYNEIKKEVKLKKNPENYRFFVFPLII</sequence>
<dbReference type="OrthoDB" id="2129753at2759"/>
<accession>A0A1Y1V6Z3</accession>
<evidence type="ECO:0000313" key="1">
    <source>
        <dbReference type="EMBL" id="ORX48895.1"/>
    </source>
</evidence>
<name>A0A1Y1V6Z3_9FUNG</name>
<proteinExistence type="predicted"/>
<dbReference type="Proteomes" id="UP000193719">
    <property type="component" value="Unassembled WGS sequence"/>
</dbReference>